<reference evidence="1 3" key="1">
    <citation type="submission" date="2017-08" db="EMBL/GenBank/DDBJ databases">
        <authorList>
            <person name="Bertolini C.M."/>
            <person name="Tyransky A."/>
            <person name="Ball S.L."/>
            <person name="Breitenberger C.A."/>
            <person name="Daniels C.J."/>
            <person name="Garlena R.A."/>
            <person name="Russell D.A."/>
            <person name="Pope W.H."/>
            <person name="Jacobs-Sera D."/>
            <person name="Hendrix R.W."/>
            <person name="Hatfull G.F."/>
        </authorList>
    </citation>
    <scope>NUCLEOTIDE SEQUENCE [LARGE SCALE GENOMIC DNA]</scope>
</reference>
<sequence length="90" mass="10719">MIVTNSPFTYRAEALKPTFFNRSTCDNCMKVIYQAEYREKDIPQFWFHDDTESEFCKSQYLNLRNDYDVDTMKAAPVFGPLNLELYWQPA</sequence>
<accession>A0A249XLK0</accession>
<evidence type="ECO:0000313" key="3">
    <source>
        <dbReference type="Proteomes" id="UP000221251"/>
    </source>
</evidence>
<name>A0A249XLK0_9CAUD</name>
<protein>
    <submittedName>
        <fullName evidence="1">Uncharacterized protein</fullName>
    </submittedName>
</protein>
<proteinExistence type="predicted"/>
<dbReference type="EMBL" id="MF668266">
    <property type="protein sequence ID" value="ASZ72627.1"/>
    <property type="molecule type" value="Genomic_DNA"/>
</dbReference>
<dbReference type="EMBL" id="MF668266">
    <property type="protein sequence ID" value="ASZ72575.1"/>
    <property type="molecule type" value="Genomic_DNA"/>
</dbReference>
<dbReference type="Proteomes" id="UP000221251">
    <property type="component" value="Segment"/>
</dbReference>
<keyword evidence="3" id="KW-1185">Reference proteome</keyword>
<evidence type="ECO:0000313" key="1">
    <source>
        <dbReference type="EMBL" id="ASZ72575.1"/>
    </source>
</evidence>
<gene>
    <name evidence="1" type="ORF">ADAT_2</name>
    <name evidence="2" type="ORF">ADAT_56</name>
</gene>
<organism evidence="1 3">
    <name type="scientific">Arthrobacter phage Adat</name>
    <dbReference type="NCBI Taxonomy" id="2027883"/>
    <lineage>
        <taxon>Viruses</taxon>
        <taxon>Duplodnaviria</taxon>
        <taxon>Heunggongvirae</taxon>
        <taxon>Uroviricota</taxon>
        <taxon>Caudoviricetes</taxon>
        <taxon>Jasminevirus</taxon>
        <taxon>Jasminevirus adat</taxon>
    </lineage>
</organism>
<evidence type="ECO:0000313" key="2">
    <source>
        <dbReference type="EMBL" id="ASZ72627.1"/>
    </source>
</evidence>